<accession>D1AKK2</accession>
<evidence type="ECO:0000256" key="3">
    <source>
        <dbReference type="ARBA" id="ARBA00022723"/>
    </source>
</evidence>
<evidence type="ECO:0000313" key="8">
    <source>
        <dbReference type="Proteomes" id="UP000000845"/>
    </source>
</evidence>
<dbReference type="KEGG" id="str:Sterm_2264"/>
<dbReference type="InterPro" id="IPR009078">
    <property type="entry name" value="Ferritin-like_SF"/>
</dbReference>
<dbReference type="AlphaFoldDB" id="D1AKK2"/>
<dbReference type="GO" id="GO:0016491">
    <property type="term" value="F:oxidoreductase activity"/>
    <property type="evidence" value="ECO:0007669"/>
    <property type="project" value="InterPro"/>
</dbReference>
<dbReference type="GO" id="GO:0046872">
    <property type="term" value="F:metal ion binding"/>
    <property type="evidence" value="ECO:0007669"/>
    <property type="project" value="UniProtKB-KW"/>
</dbReference>
<dbReference type="SUPFAM" id="SSF57802">
    <property type="entry name" value="Rubredoxin-like"/>
    <property type="match status" value="1"/>
</dbReference>
<evidence type="ECO:0000256" key="4">
    <source>
        <dbReference type="ARBA" id="ARBA00022982"/>
    </source>
</evidence>
<keyword evidence="2" id="KW-0813">Transport</keyword>
<dbReference type="eggNOG" id="COG1592">
    <property type="taxonomic scope" value="Bacteria"/>
</dbReference>
<dbReference type="CDD" id="cd01041">
    <property type="entry name" value="Rubrerythrin"/>
    <property type="match status" value="1"/>
</dbReference>
<dbReference type="Proteomes" id="UP000000845">
    <property type="component" value="Chromosome"/>
</dbReference>
<dbReference type="InterPro" id="IPR003251">
    <property type="entry name" value="Rr_diiron-bd_dom"/>
</dbReference>
<dbReference type="PANTHER" id="PTHR43865">
    <property type="entry name" value="RUBRERYTHRIN-RELATED"/>
    <property type="match status" value="1"/>
</dbReference>
<evidence type="ECO:0000256" key="5">
    <source>
        <dbReference type="ARBA" id="ARBA00023004"/>
    </source>
</evidence>
<dbReference type="HOGENOM" id="CLU_095256_0_1_0"/>
<keyword evidence="8" id="KW-1185">Reference proteome</keyword>
<feature type="domain" description="Ferritin-like diiron" evidence="6">
    <location>
        <begin position="2"/>
        <end position="151"/>
    </location>
</feature>
<dbReference type="STRING" id="526218.Sterm_2264"/>
<evidence type="ECO:0000256" key="1">
    <source>
        <dbReference type="ARBA" id="ARBA00001965"/>
    </source>
</evidence>
<dbReference type="InterPro" id="IPR048574">
    <property type="entry name" value="RUBY_RBDX"/>
</dbReference>
<dbReference type="SUPFAM" id="SSF47240">
    <property type="entry name" value="Ferritin-like"/>
    <property type="match status" value="1"/>
</dbReference>
<keyword evidence="4" id="KW-0249">Electron transport</keyword>
<evidence type="ECO:0000259" key="6">
    <source>
        <dbReference type="PROSITE" id="PS50905"/>
    </source>
</evidence>
<evidence type="ECO:0000256" key="2">
    <source>
        <dbReference type="ARBA" id="ARBA00022448"/>
    </source>
</evidence>
<dbReference type="PANTHER" id="PTHR43865:SF1">
    <property type="entry name" value="RUBRERYTHRIN-RELATED"/>
    <property type="match status" value="1"/>
</dbReference>
<gene>
    <name evidence="7" type="ordered locus">Sterm_2264</name>
</gene>
<organism evidence="7 8">
    <name type="scientific">Sebaldella termitidis (strain ATCC 33386 / NCTC 11300)</name>
    <dbReference type="NCBI Taxonomy" id="526218"/>
    <lineage>
        <taxon>Bacteria</taxon>
        <taxon>Fusobacteriati</taxon>
        <taxon>Fusobacteriota</taxon>
        <taxon>Fusobacteriia</taxon>
        <taxon>Fusobacteriales</taxon>
        <taxon>Leptotrichiaceae</taxon>
        <taxon>Sebaldella</taxon>
    </lineage>
</organism>
<dbReference type="FunFam" id="2.20.28.10:FF:000018">
    <property type="entry name" value="Rubrerythrin"/>
    <property type="match status" value="1"/>
</dbReference>
<dbReference type="Pfam" id="PF21349">
    <property type="entry name" value="RUBY_RBDX"/>
    <property type="match status" value="1"/>
</dbReference>
<keyword evidence="5" id="KW-0408">Iron</keyword>
<dbReference type="Pfam" id="PF02915">
    <property type="entry name" value="Rubrerythrin"/>
    <property type="match status" value="1"/>
</dbReference>
<dbReference type="CDD" id="cd00729">
    <property type="entry name" value="rubredoxin_SM"/>
    <property type="match status" value="1"/>
</dbReference>
<comment type="cofactor">
    <cofactor evidence="1">
        <name>Fe(3+)</name>
        <dbReference type="ChEBI" id="CHEBI:29034"/>
    </cofactor>
</comment>
<dbReference type="PROSITE" id="PS50905">
    <property type="entry name" value="FERRITIN_LIKE"/>
    <property type="match status" value="1"/>
</dbReference>
<evidence type="ECO:0000313" key="7">
    <source>
        <dbReference type="EMBL" id="ACZ09118.1"/>
    </source>
</evidence>
<dbReference type="InterPro" id="IPR052364">
    <property type="entry name" value="Rubrerythrin"/>
</dbReference>
<protein>
    <submittedName>
        <fullName evidence="7">Rubrerythrin</fullName>
    </submittedName>
</protein>
<keyword evidence="3" id="KW-0479">Metal-binding</keyword>
<reference evidence="7 8" key="2">
    <citation type="journal article" date="2010" name="Stand. Genomic Sci.">
        <title>Complete genome sequence of Sebaldella termitidis type strain (NCTC 11300).</title>
        <authorList>
            <person name="Harmon-Smith M."/>
            <person name="Celia L."/>
            <person name="Chertkov O."/>
            <person name="Lapidus A."/>
            <person name="Copeland A."/>
            <person name="Glavina Del Rio T."/>
            <person name="Nolan M."/>
            <person name="Lucas S."/>
            <person name="Tice H."/>
            <person name="Cheng J.F."/>
            <person name="Han C."/>
            <person name="Detter J.C."/>
            <person name="Bruce D."/>
            <person name="Goodwin L."/>
            <person name="Pitluck S."/>
            <person name="Pati A."/>
            <person name="Liolios K."/>
            <person name="Ivanova N."/>
            <person name="Mavromatis K."/>
            <person name="Mikhailova N."/>
            <person name="Chen A."/>
            <person name="Palaniappan K."/>
            <person name="Land M."/>
            <person name="Hauser L."/>
            <person name="Chang Y.J."/>
            <person name="Jeffries C.D."/>
            <person name="Brettin T."/>
            <person name="Goker M."/>
            <person name="Beck B."/>
            <person name="Bristow J."/>
            <person name="Eisen J.A."/>
            <person name="Markowitz V."/>
            <person name="Hugenholtz P."/>
            <person name="Kyrpides N.C."/>
            <person name="Klenk H.P."/>
            <person name="Chen F."/>
        </authorList>
    </citation>
    <scope>NUCLEOTIDE SEQUENCE [LARGE SCALE GENOMIC DNA]</scope>
    <source>
        <strain evidence="8">ATCC 33386 / NCTC 11300</strain>
    </source>
</reference>
<dbReference type="Gene3D" id="2.20.28.10">
    <property type="match status" value="1"/>
</dbReference>
<dbReference type="NCBIfam" id="NF045767">
    <property type="entry name" value="RuberyRbr"/>
    <property type="match status" value="1"/>
</dbReference>
<dbReference type="EMBL" id="CP001739">
    <property type="protein sequence ID" value="ACZ09118.1"/>
    <property type="molecule type" value="Genomic_DNA"/>
</dbReference>
<name>D1AKK2_SEBTE</name>
<sequence length="196" mass="22410">MKLKGTKTAENLLKSFAGESQANRRYTYYAKVARKQGYIQIADIFEETADQESMHAKRFFSFLNEDKELQGEMLGITAEYPVALYEETLDNLKAAAAGENEEWTDLYPEFAKVAREEGFGAIAAAYDKIAEVEARHEKRYRKLIENIETNTVFQKSEVVEWKCTKCGYVHTGDKAPVKCPACLHDQGYFELNNTNY</sequence>
<dbReference type="InterPro" id="IPR012347">
    <property type="entry name" value="Ferritin-like"/>
</dbReference>
<dbReference type="InterPro" id="IPR009040">
    <property type="entry name" value="Ferritin-like_diiron"/>
</dbReference>
<proteinExistence type="predicted"/>
<dbReference type="RefSeq" id="WP_012861712.1">
    <property type="nucleotide sequence ID" value="NC_013517.1"/>
</dbReference>
<dbReference type="Gene3D" id="1.20.1260.10">
    <property type="match status" value="1"/>
</dbReference>
<reference evidence="8" key="1">
    <citation type="submission" date="2009-09" db="EMBL/GenBank/DDBJ databases">
        <title>The complete chromosome of Sebaldella termitidis ATCC 33386.</title>
        <authorList>
            <consortium name="US DOE Joint Genome Institute (JGI-PGF)"/>
            <person name="Lucas S."/>
            <person name="Copeland A."/>
            <person name="Lapidus A."/>
            <person name="Glavina del Rio T."/>
            <person name="Dalin E."/>
            <person name="Tice H."/>
            <person name="Bruce D."/>
            <person name="Goodwin L."/>
            <person name="Pitluck S."/>
            <person name="Kyrpides N."/>
            <person name="Mavromatis K."/>
            <person name="Ivanova N."/>
            <person name="Mikhailova N."/>
            <person name="Sims D."/>
            <person name="Meincke L."/>
            <person name="Brettin T."/>
            <person name="Detter J.C."/>
            <person name="Han C."/>
            <person name="Larimer F."/>
            <person name="Land M."/>
            <person name="Hauser L."/>
            <person name="Markowitz V."/>
            <person name="Cheng J.F."/>
            <person name="Hugenholtz P."/>
            <person name="Woyke T."/>
            <person name="Wu D."/>
            <person name="Eisen J.A."/>
        </authorList>
    </citation>
    <scope>NUCLEOTIDE SEQUENCE [LARGE SCALE GENOMIC DNA]</scope>
    <source>
        <strain evidence="8">ATCC 33386 / NCTC 11300</strain>
    </source>
</reference>